<comment type="caution">
    <text evidence="2">The sequence shown here is derived from an EMBL/GenBank/DDBJ whole genome shotgun (WGS) entry which is preliminary data.</text>
</comment>
<feature type="transmembrane region" description="Helical" evidence="1">
    <location>
        <begin position="168"/>
        <end position="192"/>
    </location>
</feature>
<dbReference type="EMBL" id="CAKLPX010000007">
    <property type="protein sequence ID" value="CAH0993294.1"/>
    <property type="molecule type" value="Genomic_DNA"/>
</dbReference>
<keyword evidence="3" id="KW-1185">Reference proteome</keyword>
<accession>A0ABN8EPJ8</accession>
<sequence>MVRKYSALLTFLTILVVSILCLAQLHQVNSNIRSQASHMLDVQLPRLESISKAQQALNALHSLYLQRLIHDTPQRRYNTLAQSSTIEALTAATISNFSNNPLSISLFEHYNELHALQRSMDKEPVINRQSVYHAVDLITTLQDNLTKLANQTSTELEQQNSLAINSTLLFISTAEAASLCLFIAAFFLAFTLSRPSK</sequence>
<evidence type="ECO:0000313" key="2">
    <source>
        <dbReference type="EMBL" id="CAH0993294.1"/>
    </source>
</evidence>
<evidence type="ECO:0000256" key="1">
    <source>
        <dbReference type="SAM" id="Phobius"/>
    </source>
</evidence>
<dbReference type="RefSeq" id="WP_237445977.1">
    <property type="nucleotide sequence ID" value="NZ_CAKLPX010000007.1"/>
</dbReference>
<protein>
    <recommendedName>
        <fullName evidence="4">Chemotaxis methyl-accepting receptor HlyB-like 4HB MCP domain-containing protein</fullName>
    </recommendedName>
</protein>
<organism evidence="2 3">
    <name type="scientific">Sinobacterium norvegicum</name>
    <dbReference type="NCBI Taxonomy" id="1641715"/>
    <lineage>
        <taxon>Bacteria</taxon>
        <taxon>Pseudomonadati</taxon>
        <taxon>Pseudomonadota</taxon>
        <taxon>Gammaproteobacteria</taxon>
        <taxon>Cellvibrionales</taxon>
        <taxon>Spongiibacteraceae</taxon>
        <taxon>Sinobacterium</taxon>
    </lineage>
</organism>
<gene>
    <name evidence="2" type="ORF">SIN8267_03442</name>
</gene>
<evidence type="ECO:0008006" key="4">
    <source>
        <dbReference type="Google" id="ProtNLM"/>
    </source>
</evidence>
<proteinExistence type="predicted"/>
<name>A0ABN8EPJ8_9GAMM</name>
<evidence type="ECO:0000313" key="3">
    <source>
        <dbReference type="Proteomes" id="UP000838100"/>
    </source>
</evidence>
<keyword evidence="1" id="KW-0812">Transmembrane</keyword>
<dbReference type="Proteomes" id="UP000838100">
    <property type="component" value="Unassembled WGS sequence"/>
</dbReference>
<reference evidence="2" key="1">
    <citation type="submission" date="2021-12" db="EMBL/GenBank/DDBJ databases">
        <authorList>
            <person name="Rodrigo-Torres L."/>
            <person name="Arahal R. D."/>
            <person name="Lucena T."/>
        </authorList>
    </citation>
    <scope>NUCLEOTIDE SEQUENCE</scope>
    <source>
        <strain evidence="2">CECT 8267</strain>
    </source>
</reference>
<keyword evidence="1" id="KW-1133">Transmembrane helix</keyword>
<keyword evidence="1" id="KW-0472">Membrane</keyword>